<dbReference type="InterPro" id="IPR002938">
    <property type="entry name" value="FAD-bd"/>
</dbReference>
<dbReference type="FunFam" id="3.50.50.60:FF:000129">
    <property type="entry name" value="Kynurenine 3-monooxygenase"/>
    <property type="match status" value="1"/>
</dbReference>
<accession>A0A226F5F6</accession>
<evidence type="ECO:0000256" key="1">
    <source>
        <dbReference type="ARBA" id="ARBA00001974"/>
    </source>
</evidence>
<evidence type="ECO:0000256" key="10">
    <source>
        <dbReference type="HAMAP-Rule" id="MF_03018"/>
    </source>
</evidence>
<dbReference type="GO" id="GO:0006569">
    <property type="term" value="P:L-tryptophan catabolic process"/>
    <property type="evidence" value="ECO:0007669"/>
    <property type="project" value="UniProtKB-UniRule"/>
</dbReference>
<keyword evidence="4 10" id="KW-0274">FAD</keyword>
<evidence type="ECO:0000256" key="7">
    <source>
        <dbReference type="ARBA" id="ARBA00023033"/>
    </source>
</evidence>
<comment type="function">
    <text evidence="10">Catalyzes the hydroxylation of L-kynurenine (L-Kyn) to form 3-hydroxy-L-kynurenine (L-3OHKyn). Required for synthesis of quinolinic acid.</text>
</comment>
<dbReference type="Pfam" id="PF01494">
    <property type="entry name" value="FAD_binding_3"/>
    <property type="match status" value="1"/>
</dbReference>
<evidence type="ECO:0000256" key="5">
    <source>
        <dbReference type="ARBA" id="ARBA00022857"/>
    </source>
</evidence>
<dbReference type="PANTHER" id="PTHR46028:SF2">
    <property type="entry name" value="KYNURENINE 3-MONOOXYGENASE"/>
    <property type="match status" value="1"/>
</dbReference>
<dbReference type="HAMAP" id="MF_01971">
    <property type="entry name" value="Kynurenine_monooxygenase"/>
    <property type="match status" value="1"/>
</dbReference>
<feature type="domain" description="FAD-binding" evidence="11">
    <location>
        <begin position="2"/>
        <end position="373"/>
    </location>
</feature>
<dbReference type="GO" id="GO:0004502">
    <property type="term" value="F:kynurenine 3-monooxygenase activity"/>
    <property type="evidence" value="ECO:0007669"/>
    <property type="project" value="UniProtKB-UniRule"/>
</dbReference>
<proteinExistence type="inferred from homology"/>
<dbReference type="Proteomes" id="UP000198287">
    <property type="component" value="Unassembled WGS sequence"/>
</dbReference>
<keyword evidence="13" id="KW-1185">Reference proteome</keyword>
<protein>
    <recommendedName>
        <fullName evidence="10">Kynurenine 3-monooxygenase</fullName>
        <ecNumber evidence="10">1.14.13.9</ecNumber>
    </recommendedName>
    <alternativeName>
        <fullName evidence="10">Kynurenine 3-hydroxylase</fullName>
    </alternativeName>
</protein>
<dbReference type="InterPro" id="IPR036188">
    <property type="entry name" value="FAD/NAD-bd_sf"/>
</dbReference>
<keyword evidence="8 10" id="KW-0496">Mitochondrion</keyword>
<dbReference type="OrthoDB" id="10053569at2759"/>
<dbReference type="SUPFAM" id="SSF51905">
    <property type="entry name" value="FAD/NAD(P)-binding domain"/>
    <property type="match status" value="1"/>
</dbReference>
<keyword evidence="6 10" id="KW-0560">Oxidoreductase</keyword>
<evidence type="ECO:0000256" key="2">
    <source>
        <dbReference type="ARBA" id="ARBA00022630"/>
    </source>
</evidence>
<name>A0A226F5F6_FOLCA</name>
<keyword evidence="3 10" id="KW-0662">Pyridine nucleotide biosynthesis</keyword>
<comment type="catalytic activity">
    <reaction evidence="9 10">
        <text>L-kynurenine + NADPH + O2 + H(+) = 3-hydroxy-L-kynurenine + NADP(+) + H2O</text>
        <dbReference type="Rhea" id="RHEA:20545"/>
        <dbReference type="ChEBI" id="CHEBI:15377"/>
        <dbReference type="ChEBI" id="CHEBI:15378"/>
        <dbReference type="ChEBI" id="CHEBI:15379"/>
        <dbReference type="ChEBI" id="CHEBI:57783"/>
        <dbReference type="ChEBI" id="CHEBI:57959"/>
        <dbReference type="ChEBI" id="CHEBI:58125"/>
        <dbReference type="ChEBI" id="CHEBI:58349"/>
        <dbReference type="EC" id="1.14.13.9"/>
    </reaction>
</comment>
<dbReference type="PANTHER" id="PTHR46028">
    <property type="entry name" value="KYNURENINE 3-MONOOXYGENASE"/>
    <property type="match status" value="1"/>
</dbReference>
<dbReference type="AlphaFoldDB" id="A0A226F5F6"/>
<comment type="caution">
    <text evidence="12">The sequence shown here is derived from an EMBL/GenBank/DDBJ whole genome shotgun (WGS) entry which is preliminary data.</text>
</comment>
<evidence type="ECO:0000256" key="6">
    <source>
        <dbReference type="ARBA" id="ARBA00023002"/>
    </source>
</evidence>
<gene>
    <name evidence="12" type="ORF">Fcan01_03798</name>
</gene>
<comment type="subcellular location">
    <subcellularLocation>
        <location evidence="10">Mitochondrion</location>
    </subcellularLocation>
    <subcellularLocation>
        <location evidence="10">Membrane</location>
        <topology evidence="10">Multi-pass membrane protein</topology>
    </subcellularLocation>
</comment>
<dbReference type="GO" id="GO:0071949">
    <property type="term" value="F:FAD binding"/>
    <property type="evidence" value="ECO:0007669"/>
    <property type="project" value="InterPro"/>
</dbReference>
<dbReference type="InterPro" id="IPR027545">
    <property type="entry name" value="Kynurenine_monooxygenase"/>
</dbReference>
<reference evidence="12 13" key="1">
    <citation type="submission" date="2015-12" db="EMBL/GenBank/DDBJ databases">
        <title>The genome of Folsomia candida.</title>
        <authorList>
            <person name="Faddeeva A."/>
            <person name="Derks M.F."/>
            <person name="Anvar Y."/>
            <person name="Smit S."/>
            <person name="Van Straalen N."/>
            <person name="Roelofs D."/>
        </authorList>
    </citation>
    <scope>NUCLEOTIDE SEQUENCE [LARGE SCALE GENOMIC DNA]</scope>
    <source>
        <strain evidence="12 13">VU population</strain>
        <tissue evidence="12">Whole body</tissue>
    </source>
</reference>
<evidence type="ECO:0000256" key="4">
    <source>
        <dbReference type="ARBA" id="ARBA00022827"/>
    </source>
</evidence>
<dbReference type="Gene3D" id="3.50.50.60">
    <property type="entry name" value="FAD/NAD(P)-binding domain"/>
    <property type="match status" value="1"/>
</dbReference>
<dbReference type="GO" id="GO:0034354">
    <property type="term" value="P:'de novo' NAD+ biosynthetic process from L-tryptophan"/>
    <property type="evidence" value="ECO:0007669"/>
    <property type="project" value="UniProtKB-UniRule"/>
</dbReference>
<evidence type="ECO:0000313" key="12">
    <source>
        <dbReference type="EMBL" id="OXA65033.1"/>
    </source>
</evidence>
<comment type="pathway">
    <text evidence="10">Cofactor biosynthesis; NAD(+) biosynthesis; quinolinate from L-kynurenine: step 1/3.</text>
</comment>
<evidence type="ECO:0000256" key="8">
    <source>
        <dbReference type="ARBA" id="ARBA00023128"/>
    </source>
</evidence>
<dbReference type="STRING" id="158441.A0A226F5F6"/>
<dbReference type="GO" id="GO:0005741">
    <property type="term" value="C:mitochondrial outer membrane"/>
    <property type="evidence" value="ECO:0007669"/>
    <property type="project" value="TreeGrafter"/>
</dbReference>
<dbReference type="EMBL" id="LNIX01000001">
    <property type="protein sequence ID" value="OXA65033.1"/>
    <property type="molecule type" value="Genomic_DNA"/>
</dbReference>
<dbReference type="GO" id="GO:0070189">
    <property type="term" value="P:kynurenine metabolic process"/>
    <property type="evidence" value="ECO:0007669"/>
    <property type="project" value="TreeGrafter"/>
</dbReference>
<dbReference type="GO" id="GO:0043420">
    <property type="term" value="P:anthranilate metabolic process"/>
    <property type="evidence" value="ECO:0007669"/>
    <property type="project" value="UniProtKB-UniRule"/>
</dbReference>
<dbReference type="OMA" id="REFMFIA"/>
<dbReference type="PRINTS" id="PR00420">
    <property type="entry name" value="RNGMNOXGNASE"/>
</dbReference>
<comment type="similarity">
    <text evidence="10">Belongs to the aromatic-ring hydroxylase family. KMO subfamily.</text>
</comment>
<comment type="cofactor">
    <cofactor evidence="1 10">
        <name>FAD</name>
        <dbReference type="ChEBI" id="CHEBI:57692"/>
    </cofactor>
</comment>
<evidence type="ECO:0000259" key="11">
    <source>
        <dbReference type="Pfam" id="PF01494"/>
    </source>
</evidence>
<keyword evidence="2 10" id="KW-0285">Flavoprotein</keyword>
<organism evidence="12 13">
    <name type="scientific">Folsomia candida</name>
    <name type="common">Springtail</name>
    <dbReference type="NCBI Taxonomy" id="158441"/>
    <lineage>
        <taxon>Eukaryota</taxon>
        <taxon>Metazoa</taxon>
        <taxon>Ecdysozoa</taxon>
        <taxon>Arthropoda</taxon>
        <taxon>Hexapoda</taxon>
        <taxon>Collembola</taxon>
        <taxon>Entomobryomorpha</taxon>
        <taxon>Isotomoidea</taxon>
        <taxon>Isotomidae</taxon>
        <taxon>Proisotominae</taxon>
        <taxon>Folsomia</taxon>
    </lineage>
</organism>
<evidence type="ECO:0000256" key="9">
    <source>
        <dbReference type="ARBA" id="ARBA00047818"/>
    </source>
</evidence>
<dbReference type="UniPathway" id="UPA00253">
    <property type="reaction ID" value="UER00328"/>
</dbReference>
<evidence type="ECO:0000256" key="3">
    <source>
        <dbReference type="ARBA" id="ARBA00022642"/>
    </source>
</evidence>
<dbReference type="EC" id="1.14.13.9" evidence="10"/>
<dbReference type="GO" id="GO:0019805">
    <property type="term" value="P:quinolinate biosynthetic process"/>
    <property type="evidence" value="ECO:0007669"/>
    <property type="project" value="UniProtKB-UniRule"/>
</dbReference>
<keyword evidence="5 10" id="KW-0521">NADP</keyword>
<evidence type="ECO:0000313" key="13">
    <source>
        <dbReference type="Proteomes" id="UP000198287"/>
    </source>
</evidence>
<keyword evidence="7 10" id="KW-0503">Monooxygenase</keyword>
<keyword evidence="10" id="KW-0472">Membrane</keyword>
<sequence length="481" mass="53613">MEITIVGGGLVGSLAACIFGQKGHKVQLYESRPDPNSAAGKLLRGRSINLALSNRGRATLRRAGLEELVLSKAIPMRGRMLHGQNGSVKAVLYDPVANQVGATCQRSTPCIYSVSRRYLNELLLQEAAALPNVSVNFNCKLIDADAGKGLAKFRKKDDDSSEEETLVEKRSDLIIGADGAHSALRQTLLKRPMTNFSQKYIQHGYIELYIPATDKGEFALEKNHLHIWPRDRFMLIALPNLDGSFTVTLFMPFEIFDTLNTEEKVLTFFDGQFPDAVPLLGRKNLCHDFLTTKPSTLISISCCPMNGGKAVLVGDAAHAMVPFYGQGMNAGFEDILILEEIIPNSDLSSGAGVEKYLEQFSTARSSDAQAICELAMYNYEEMRHLVNQKSYYWRRMIDIGLNKLLGQVWTPLYTSVTFSATPYSKCIENKKWQDKVISKMYAYMTVAVGASVATYLVSRYQRESLTDLVVKWGREMLQQKL</sequence>